<dbReference type="InterPro" id="IPR036278">
    <property type="entry name" value="Sialidase_sf"/>
</dbReference>
<dbReference type="CDD" id="cd15482">
    <property type="entry name" value="Sialidase_non-viral"/>
    <property type="match status" value="1"/>
</dbReference>
<sequence length="373" mass="41608">MPIKSIEPQVIQEGYDRRSCWVQTRGAVLPGGRAVIITQRLLLSGSDVFFGIHSLHSRDDGRSWTAPLEHAELGRRPLGDGEICPCDGTPQWHEASGRLLLTGHIAVYRGNALARPYHHHTYYSVGDVDKRTWTPWQTLALPANAPLRSCGAGCTQRVDLPNGEVLLPVYGNDHPENGCSQAVVLRCAFDGRNLRYLASGTPLTLPVPRGFGEPSLIEFGGRFFLTLRNDVRGYVTAGDDGMAFAPPKPWCWDDGEEIGNYNTQQHWLKGGGNLYLVYTRRGANNDHVFRHRAPLFIAQVDTDRLCLLRASEQIVVPEKGARLGNFGVTYVSDRESWVVVSEWMQTNPPNPSDCTVCERYGANNRLWLSRVKF</sequence>
<evidence type="ECO:0008006" key="3">
    <source>
        <dbReference type="Google" id="ProtNLM"/>
    </source>
</evidence>
<protein>
    <recommendedName>
        <fullName evidence="3">Sialidase domain-containing protein</fullName>
    </recommendedName>
</protein>
<proteinExistence type="predicted"/>
<keyword evidence="2" id="KW-1185">Reference proteome</keyword>
<dbReference type="EMBL" id="JAUSVL010000001">
    <property type="protein sequence ID" value="MDQ0290121.1"/>
    <property type="molecule type" value="Genomic_DNA"/>
</dbReference>
<dbReference type="SUPFAM" id="SSF50939">
    <property type="entry name" value="Sialidases"/>
    <property type="match status" value="1"/>
</dbReference>
<dbReference type="Gene3D" id="2.120.10.10">
    <property type="match status" value="1"/>
</dbReference>
<dbReference type="AlphaFoldDB" id="A0AAE3VH20"/>
<comment type="caution">
    <text evidence="1">The sequence shown here is derived from an EMBL/GenBank/DDBJ whole genome shotgun (WGS) entry which is preliminary data.</text>
</comment>
<dbReference type="RefSeq" id="WP_307261540.1">
    <property type="nucleotide sequence ID" value="NZ_JAUSVL010000001.1"/>
</dbReference>
<organism evidence="1 2">
    <name type="scientific">Oligosphaera ethanolica</name>
    <dbReference type="NCBI Taxonomy" id="760260"/>
    <lineage>
        <taxon>Bacteria</taxon>
        <taxon>Pseudomonadati</taxon>
        <taxon>Lentisphaerota</taxon>
        <taxon>Oligosphaeria</taxon>
        <taxon>Oligosphaerales</taxon>
        <taxon>Oligosphaeraceae</taxon>
        <taxon>Oligosphaera</taxon>
    </lineage>
</organism>
<reference evidence="1" key="1">
    <citation type="submission" date="2023-07" db="EMBL/GenBank/DDBJ databases">
        <title>Genomic Encyclopedia of Type Strains, Phase IV (KMG-IV): sequencing the most valuable type-strain genomes for metagenomic binning, comparative biology and taxonomic classification.</title>
        <authorList>
            <person name="Goeker M."/>
        </authorList>
    </citation>
    <scope>NUCLEOTIDE SEQUENCE</scope>
    <source>
        <strain evidence="1">DSM 24202</strain>
    </source>
</reference>
<gene>
    <name evidence="1" type="ORF">J3R75_002228</name>
</gene>
<evidence type="ECO:0000313" key="1">
    <source>
        <dbReference type="EMBL" id="MDQ0290121.1"/>
    </source>
</evidence>
<name>A0AAE3VH20_9BACT</name>
<evidence type="ECO:0000313" key="2">
    <source>
        <dbReference type="Proteomes" id="UP001238163"/>
    </source>
</evidence>
<dbReference type="Proteomes" id="UP001238163">
    <property type="component" value="Unassembled WGS sequence"/>
</dbReference>
<accession>A0AAE3VH20</accession>